<dbReference type="InterPro" id="IPR050879">
    <property type="entry name" value="Acyltransferase_3"/>
</dbReference>
<dbReference type="EMBL" id="CP050855">
    <property type="protein sequence ID" value="QLH64243.1"/>
    <property type="molecule type" value="Genomic_DNA"/>
</dbReference>
<reference evidence="1 2" key="1">
    <citation type="journal article" date="2014" name="Genome Announc.">
        <title>Whole-Genome Sequence of Serratia symbiotica Strain CWBI-2.3T, a Free-Living Symbiont of the Black Bean Aphid Aphis fabae.</title>
        <authorList>
            <person name="Foray V."/>
            <person name="Grigorescu A.S."/>
            <person name="Sabri A."/>
            <person name="Haubruge E."/>
            <person name="Lognay G."/>
            <person name="Francis F."/>
            <person name="Fauconnier M.L."/>
            <person name="Hance T."/>
            <person name="Thonart P."/>
        </authorList>
    </citation>
    <scope>NUCLEOTIDE SEQUENCE [LARGE SCALE GENOMIC DNA]</scope>
    <source>
        <strain evidence="1">CWBI-2.3</strain>
    </source>
</reference>
<dbReference type="PANTHER" id="PTHR23028">
    <property type="entry name" value="ACETYLTRANSFERASE"/>
    <property type="match status" value="1"/>
</dbReference>
<dbReference type="Pfam" id="PF01757">
    <property type="entry name" value="Acyl_transf_3"/>
    <property type="match status" value="1"/>
</dbReference>
<proteinExistence type="predicted"/>
<accession>A0A7D5NRP8</accession>
<evidence type="ECO:0000313" key="2">
    <source>
        <dbReference type="Proteomes" id="UP000042738"/>
    </source>
</evidence>
<dbReference type="Proteomes" id="UP000042738">
    <property type="component" value="Chromosome"/>
</dbReference>
<sequence>MQQRLRYLDAIRGIAALTVVLSHFIERTPLHQTWFFSNFNLGQFGVVLFFILSGMVIPYSLKSEYGGVRFFIVSRFFRLYPAYWFSVFIAVITSMLFFQIQPEIKVVLLNTTMLQSVFGIPDLFGVYWTLIIELLFYGLCVFIFIFGLLKNKTSNFIIAVSFLILAVAMSWLRWYLDRKIPVAVPLALSLMFFGSLWREATVKKDIYSRNLCIWWTICFALSLPAICFLAYSKSYGFGENPIAYLMTYACSVAFFIVMTSKWKLTFRPFIFLGTISYSMYLLHQFALELFSSEFNISGDFSFLKLSLYLLVVLPLSYLSYRFIEKPSLIFSIKIKDKLHFAQKTL</sequence>
<dbReference type="PANTHER" id="PTHR23028:SF53">
    <property type="entry name" value="ACYL_TRANSF_3 DOMAIN-CONTAINING PROTEIN"/>
    <property type="match status" value="1"/>
</dbReference>
<dbReference type="InterPro" id="IPR002656">
    <property type="entry name" value="Acyl_transf_3_dom"/>
</dbReference>
<evidence type="ECO:0000313" key="1">
    <source>
        <dbReference type="EMBL" id="QLH64243.1"/>
    </source>
</evidence>
<keyword evidence="1" id="KW-0808">Transferase</keyword>
<organism evidence="1 2">
    <name type="scientific">Serratia symbiotica</name>
    <dbReference type="NCBI Taxonomy" id="138074"/>
    <lineage>
        <taxon>Bacteria</taxon>
        <taxon>Pseudomonadati</taxon>
        <taxon>Pseudomonadota</taxon>
        <taxon>Gammaproteobacteria</taxon>
        <taxon>Enterobacterales</taxon>
        <taxon>Yersiniaceae</taxon>
        <taxon>Serratia</taxon>
    </lineage>
</organism>
<keyword evidence="1" id="KW-0012">Acyltransferase</keyword>
<dbReference type="GO" id="GO:0016747">
    <property type="term" value="F:acyltransferase activity, transferring groups other than amino-acyl groups"/>
    <property type="evidence" value="ECO:0007669"/>
    <property type="project" value="InterPro"/>
</dbReference>
<protein>
    <submittedName>
        <fullName evidence="1">Acyltransferase</fullName>
    </submittedName>
</protein>
<gene>
    <name evidence="1" type="ORF">SYMBAF_02490</name>
</gene>
<dbReference type="GO" id="GO:0016020">
    <property type="term" value="C:membrane"/>
    <property type="evidence" value="ECO:0007669"/>
    <property type="project" value="TreeGrafter"/>
</dbReference>
<dbReference type="GO" id="GO:0000271">
    <property type="term" value="P:polysaccharide biosynthetic process"/>
    <property type="evidence" value="ECO:0007669"/>
    <property type="project" value="TreeGrafter"/>
</dbReference>
<name>A0A7D5NRP8_9GAMM</name>
<dbReference type="AlphaFoldDB" id="A0A7D5NRP8"/>